<feature type="domain" description="PAC" evidence="3">
    <location>
        <begin position="11"/>
        <end position="65"/>
    </location>
</feature>
<dbReference type="InterPro" id="IPR003661">
    <property type="entry name" value="HisK_dim/P_dom"/>
</dbReference>
<keyword evidence="5" id="KW-1185">Reference proteome</keyword>
<reference evidence="4 5" key="1">
    <citation type="submission" date="2017-08" db="EMBL/GenBank/DDBJ databases">
        <title>Genomes of Fischerella (Mastigocladus) sp. strains.</title>
        <authorList>
            <person name="Miller S.R."/>
        </authorList>
    </citation>
    <scope>NUCLEOTIDE SEQUENCE [LARGE SCALE GENOMIC DNA]</scope>
    <source>
        <strain evidence="4 5">CCMEE 5323</strain>
    </source>
</reference>
<evidence type="ECO:0000256" key="2">
    <source>
        <dbReference type="ARBA" id="ARBA00012438"/>
    </source>
</evidence>
<dbReference type="SUPFAM" id="SSF55781">
    <property type="entry name" value="GAF domain-like"/>
    <property type="match status" value="1"/>
</dbReference>
<dbReference type="InterPro" id="IPR029016">
    <property type="entry name" value="GAF-like_dom_sf"/>
</dbReference>
<proteinExistence type="predicted"/>
<dbReference type="AlphaFoldDB" id="A0A2N6JX09"/>
<gene>
    <name evidence="4" type="ORF">CEN44_23865</name>
</gene>
<dbReference type="Gene3D" id="3.30.450.40">
    <property type="match status" value="1"/>
</dbReference>
<dbReference type="EC" id="2.7.13.3" evidence="2"/>
<evidence type="ECO:0000259" key="3">
    <source>
        <dbReference type="PROSITE" id="PS50113"/>
    </source>
</evidence>
<accession>A0A2N6JX09</accession>
<name>A0A2N6JX09_FISMU</name>
<dbReference type="EMBL" id="NRQW01000566">
    <property type="protein sequence ID" value="PLZ84786.1"/>
    <property type="molecule type" value="Genomic_DNA"/>
</dbReference>
<comment type="caution">
    <text evidence="4">The sequence shown here is derived from an EMBL/GenBank/DDBJ whole genome shotgun (WGS) entry which is preliminary data.</text>
</comment>
<dbReference type="Gene3D" id="1.10.287.130">
    <property type="match status" value="1"/>
</dbReference>
<evidence type="ECO:0000313" key="4">
    <source>
        <dbReference type="EMBL" id="PLZ84786.1"/>
    </source>
</evidence>
<dbReference type="SUPFAM" id="SSF47384">
    <property type="entry name" value="Homodimeric domain of signal transducing histidine kinase"/>
    <property type="match status" value="1"/>
</dbReference>
<dbReference type="Proteomes" id="UP000235036">
    <property type="component" value="Unassembled WGS sequence"/>
</dbReference>
<comment type="catalytic activity">
    <reaction evidence="1">
        <text>ATP + protein L-histidine = ADP + protein N-phospho-L-histidine.</text>
        <dbReference type="EC" id="2.7.13.3"/>
    </reaction>
</comment>
<dbReference type="InterPro" id="IPR036097">
    <property type="entry name" value="HisK_dim/P_sf"/>
</dbReference>
<dbReference type="GO" id="GO:0000155">
    <property type="term" value="F:phosphorelay sensor kinase activity"/>
    <property type="evidence" value="ECO:0007669"/>
    <property type="project" value="InterPro"/>
</dbReference>
<sequence length="108" mass="12190">MEMTQRIRRSLNLQDILQTTVDEVRQFLGCDRAFPIKNEAGEIVRIAGIAEDITEQQKIEQMKSEFIGIVSHELRTPLTAIRAAMGLLNTGIYIYPSRRNDIASGLCP</sequence>
<evidence type="ECO:0000256" key="1">
    <source>
        <dbReference type="ARBA" id="ARBA00000085"/>
    </source>
</evidence>
<dbReference type="CDD" id="cd00082">
    <property type="entry name" value="HisKA"/>
    <property type="match status" value="1"/>
</dbReference>
<dbReference type="PROSITE" id="PS50113">
    <property type="entry name" value="PAC"/>
    <property type="match status" value="1"/>
</dbReference>
<organism evidence="4 5">
    <name type="scientific">Fischerella muscicola CCMEE 5323</name>
    <dbReference type="NCBI Taxonomy" id="2019572"/>
    <lineage>
        <taxon>Bacteria</taxon>
        <taxon>Bacillati</taxon>
        <taxon>Cyanobacteriota</taxon>
        <taxon>Cyanophyceae</taxon>
        <taxon>Nostocales</taxon>
        <taxon>Hapalosiphonaceae</taxon>
        <taxon>Fischerella</taxon>
    </lineage>
</organism>
<dbReference type="Pfam" id="PF00512">
    <property type="entry name" value="HisKA"/>
    <property type="match status" value="1"/>
</dbReference>
<dbReference type="InterPro" id="IPR000700">
    <property type="entry name" value="PAS-assoc_C"/>
</dbReference>
<protein>
    <recommendedName>
        <fullName evidence="2">histidine kinase</fullName>
        <ecNumber evidence="2">2.7.13.3</ecNumber>
    </recommendedName>
</protein>
<evidence type="ECO:0000313" key="5">
    <source>
        <dbReference type="Proteomes" id="UP000235036"/>
    </source>
</evidence>